<feature type="domain" description="S1 motif" evidence="4">
    <location>
        <begin position="210"/>
        <end position="270"/>
    </location>
</feature>
<comment type="similarity">
    <text evidence="1">Belongs to the bacterial ribosomal protein bS1 family.</text>
</comment>
<dbReference type="InterPro" id="IPR012340">
    <property type="entry name" value="NA-bd_OB-fold"/>
</dbReference>
<gene>
    <name evidence="5" type="ORF">ACFPRA_22585</name>
</gene>
<proteinExistence type="inferred from homology"/>
<evidence type="ECO:0000256" key="2">
    <source>
        <dbReference type="ARBA" id="ARBA00022980"/>
    </source>
</evidence>
<sequence>MAENNVQVLIEGFDPSKVEAVNNFDKDWKEVYGAHQNNSIIQAPIIGIEKLLDKPCAVVGVGKIRGYIPLEFTGAANLRHLRAMTGQSVAFKVLNYDREAEVFTGSRTAALDHMAAITLKKIEVDDEIIAVVRSVSPSFVRADIGGIEVKIPLEEIRYGWIDDLTEEVKQGDHLRVKVLEIDKEKKEVTVSAKALQDNPWLRSIGRYTSGNEYVGTVSGVREYGVFINLEAGVDSLARHLKFQNVKKGDRVLVRVLETDQQKEQIRTRITRVL</sequence>
<evidence type="ECO:0000256" key="3">
    <source>
        <dbReference type="ARBA" id="ARBA00023274"/>
    </source>
</evidence>
<dbReference type="Proteomes" id="UP001596109">
    <property type="component" value="Unassembled WGS sequence"/>
</dbReference>
<evidence type="ECO:0000256" key="1">
    <source>
        <dbReference type="ARBA" id="ARBA00006767"/>
    </source>
</evidence>
<evidence type="ECO:0000313" key="5">
    <source>
        <dbReference type="EMBL" id="MFC5591677.1"/>
    </source>
</evidence>
<dbReference type="Pfam" id="PF00575">
    <property type="entry name" value="S1"/>
    <property type="match status" value="1"/>
</dbReference>
<dbReference type="InterPro" id="IPR050437">
    <property type="entry name" value="Ribos_protein_bS1-like"/>
</dbReference>
<dbReference type="EMBL" id="JBHSNO010000016">
    <property type="protein sequence ID" value="MFC5591677.1"/>
    <property type="molecule type" value="Genomic_DNA"/>
</dbReference>
<feature type="domain" description="S1 motif" evidence="4">
    <location>
        <begin position="125"/>
        <end position="193"/>
    </location>
</feature>
<name>A0ABW0TQ78_9BACL</name>
<dbReference type="PANTHER" id="PTHR10724:SF7">
    <property type="entry name" value="SMALL RIBOSOMAL SUBUNIT PROTEIN BS1C"/>
    <property type="match status" value="1"/>
</dbReference>
<protein>
    <submittedName>
        <fullName evidence="5">S1 RNA-binding domain-containing protein</fullName>
    </submittedName>
</protein>
<accession>A0ABW0TQ78</accession>
<evidence type="ECO:0000259" key="4">
    <source>
        <dbReference type="PROSITE" id="PS50126"/>
    </source>
</evidence>
<reference evidence="6" key="1">
    <citation type="journal article" date="2019" name="Int. J. Syst. Evol. Microbiol.">
        <title>The Global Catalogue of Microorganisms (GCM) 10K type strain sequencing project: providing services to taxonomists for standard genome sequencing and annotation.</title>
        <authorList>
            <consortium name="The Broad Institute Genomics Platform"/>
            <consortium name="The Broad Institute Genome Sequencing Center for Infectious Disease"/>
            <person name="Wu L."/>
            <person name="Ma J."/>
        </authorList>
    </citation>
    <scope>NUCLEOTIDE SEQUENCE [LARGE SCALE GENOMIC DNA]</scope>
    <source>
        <strain evidence="6">CGMCC 4.1434</strain>
    </source>
</reference>
<dbReference type="SMART" id="SM00316">
    <property type="entry name" value="S1"/>
    <property type="match status" value="2"/>
</dbReference>
<dbReference type="PANTHER" id="PTHR10724">
    <property type="entry name" value="30S RIBOSOMAL PROTEIN S1"/>
    <property type="match status" value="1"/>
</dbReference>
<dbReference type="PROSITE" id="PS50126">
    <property type="entry name" value="S1"/>
    <property type="match status" value="2"/>
</dbReference>
<dbReference type="SUPFAM" id="SSF50249">
    <property type="entry name" value="Nucleic acid-binding proteins"/>
    <property type="match status" value="2"/>
</dbReference>
<dbReference type="InterPro" id="IPR003029">
    <property type="entry name" value="S1_domain"/>
</dbReference>
<evidence type="ECO:0000313" key="6">
    <source>
        <dbReference type="Proteomes" id="UP001596109"/>
    </source>
</evidence>
<comment type="caution">
    <text evidence="5">The sequence shown here is derived from an EMBL/GenBank/DDBJ whole genome shotgun (WGS) entry which is preliminary data.</text>
</comment>
<dbReference type="Gene3D" id="2.40.50.140">
    <property type="entry name" value="Nucleic acid-binding proteins"/>
    <property type="match status" value="2"/>
</dbReference>
<dbReference type="RefSeq" id="WP_381439764.1">
    <property type="nucleotide sequence ID" value="NZ_JBHSNO010000016.1"/>
</dbReference>
<keyword evidence="6" id="KW-1185">Reference proteome</keyword>
<keyword evidence="2" id="KW-0689">Ribosomal protein</keyword>
<keyword evidence="3" id="KW-0687">Ribonucleoprotein</keyword>
<organism evidence="5 6">
    <name type="scientific">Sporosarcina soli</name>
    <dbReference type="NCBI Taxonomy" id="334736"/>
    <lineage>
        <taxon>Bacteria</taxon>
        <taxon>Bacillati</taxon>
        <taxon>Bacillota</taxon>
        <taxon>Bacilli</taxon>
        <taxon>Bacillales</taxon>
        <taxon>Caryophanaceae</taxon>
        <taxon>Sporosarcina</taxon>
    </lineage>
</organism>